<feature type="transmembrane region" description="Helical" evidence="9">
    <location>
        <begin position="619"/>
        <end position="638"/>
    </location>
</feature>
<dbReference type="SMART" id="SM00382">
    <property type="entry name" value="AAA"/>
    <property type="match status" value="2"/>
</dbReference>
<keyword evidence="2" id="KW-0813">Transport</keyword>
<evidence type="ECO:0000256" key="1">
    <source>
        <dbReference type="ARBA" id="ARBA00004141"/>
    </source>
</evidence>
<dbReference type="InterPro" id="IPR003593">
    <property type="entry name" value="AAA+_ATPase"/>
</dbReference>
<feature type="region of interest" description="Disordered" evidence="8">
    <location>
        <begin position="60"/>
        <end position="86"/>
    </location>
</feature>
<evidence type="ECO:0000256" key="9">
    <source>
        <dbReference type="SAM" id="Phobius"/>
    </source>
</evidence>
<dbReference type="GO" id="GO:0005524">
    <property type="term" value="F:ATP binding"/>
    <property type="evidence" value="ECO:0007669"/>
    <property type="project" value="UniProtKB-KW"/>
</dbReference>
<dbReference type="SUPFAM" id="SSF52540">
    <property type="entry name" value="P-loop containing nucleoside triphosphate hydrolases"/>
    <property type="match status" value="2"/>
</dbReference>
<name>A0A6A1UPJ6_9ROSI</name>
<evidence type="ECO:0000256" key="3">
    <source>
        <dbReference type="ARBA" id="ARBA00022692"/>
    </source>
</evidence>
<dbReference type="PANTHER" id="PTHR19241">
    <property type="entry name" value="ATP-BINDING CASSETTE TRANSPORTER"/>
    <property type="match status" value="1"/>
</dbReference>
<dbReference type="EMBL" id="RXIC02000026">
    <property type="protein sequence ID" value="KAB1202086.1"/>
    <property type="molecule type" value="Genomic_DNA"/>
</dbReference>
<feature type="compositionally biased region" description="Low complexity" evidence="8">
    <location>
        <begin position="1"/>
        <end position="19"/>
    </location>
</feature>
<feature type="transmembrane region" description="Helical" evidence="9">
    <location>
        <begin position="729"/>
        <end position="750"/>
    </location>
</feature>
<feature type="region of interest" description="Disordered" evidence="8">
    <location>
        <begin position="1"/>
        <end position="22"/>
    </location>
</feature>
<feature type="transmembrane region" description="Helical" evidence="9">
    <location>
        <begin position="1423"/>
        <end position="1440"/>
    </location>
</feature>
<keyword evidence="7 9" id="KW-0472">Membrane</keyword>
<evidence type="ECO:0000256" key="4">
    <source>
        <dbReference type="ARBA" id="ARBA00022741"/>
    </source>
</evidence>
<feature type="transmembrane region" description="Helical" evidence="9">
    <location>
        <begin position="693"/>
        <end position="717"/>
    </location>
</feature>
<dbReference type="PROSITE" id="PS50893">
    <property type="entry name" value="ABC_TRANSPORTER_2"/>
    <property type="match status" value="1"/>
</dbReference>
<feature type="transmembrane region" description="Helical" evidence="9">
    <location>
        <begin position="650"/>
        <end position="672"/>
    </location>
</feature>
<evidence type="ECO:0000256" key="2">
    <source>
        <dbReference type="ARBA" id="ARBA00022448"/>
    </source>
</evidence>
<dbReference type="InterPro" id="IPR013525">
    <property type="entry name" value="ABC2_TM"/>
</dbReference>
<dbReference type="OrthoDB" id="66620at2759"/>
<organism evidence="11 12">
    <name type="scientific">Morella rubra</name>
    <name type="common">Chinese bayberry</name>
    <dbReference type="NCBI Taxonomy" id="262757"/>
    <lineage>
        <taxon>Eukaryota</taxon>
        <taxon>Viridiplantae</taxon>
        <taxon>Streptophyta</taxon>
        <taxon>Embryophyta</taxon>
        <taxon>Tracheophyta</taxon>
        <taxon>Spermatophyta</taxon>
        <taxon>Magnoliopsida</taxon>
        <taxon>eudicotyledons</taxon>
        <taxon>Gunneridae</taxon>
        <taxon>Pentapetalae</taxon>
        <taxon>rosids</taxon>
        <taxon>fabids</taxon>
        <taxon>Fagales</taxon>
        <taxon>Myricaceae</taxon>
        <taxon>Morella</taxon>
    </lineage>
</organism>
<dbReference type="GO" id="GO:0016887">
    <property type="term" value="F:ATP hydrolysis activity"/>
    <property type="evidence" value="ECO:0007669"/>
    <property type="project" value="InterPro"/>
</dbReference>
<gene>
    <name evidence="11" type="ORF">CJ030_MR8G018179</name>
</gene>
<keyword evidence="3 9" id="KW-0812">Transmembrane</keyword>
<feature type="domain" description="ABC transporter" evidence="10">
    <location>
        <begin position="151"/>
        <end position="408"/>
    </location>
</feature>
<dbReference type="InterPro" id="IPR003439">
    <property type="entry name" value="ABC_transporter-like_ATP-bd"/>
</dbReference>
<accession>A0A6A1UPJ6</accession>
<feature type="transmembrane region" description="Helical" evidence="9">
    <location>
        <begin position="1383"/>
        <end position="1408"/>
    </location>
</feature>
<dbReference type="Gene3D" id="3.40.50.300">
    <property type="entry name" value="P-loop containing nucleotide triphosphate hydrolases"/>
    <property type="match status" value="2"/>
</dbReference>
<keyword evidence="12" id="KW-1185">Reference proteome</keyword>
<evidence type="ECO:0000313" key="12">
    <source>
        <dbReference type="Proteomes" id="UP000516437"/>
    </source>
</evidence>
<dbReference type="InterPro" id="IPR036034">
    <property type="entry name" value="PDZ_sf"/>
</dbReference>
<feature type="transmembrane region" description="Helical" evidence="9">
    <location>
        <begin position="1343"/>
        <end position="1362"/>
    </location>
</feature>
<dbReference type="Gene3D" id="2.30.42.10">
    <property type="match status" value="1"/>
</dbReference>
<dbReference type="Pfam" id="PF00005">
    <property type="entry name" value="ABC_tran"/>
    <property type="match status" value="2"/>
</dbReference>
<feature type="transmembrane region" description="Helical" evidence="9">
    <location>
        <begin position="762"/>
        <end position="780"/>
    </location>
</feature>
<evidence type="ECO:0000259" key="10">
    <source>
        <dbReference type="PROSITE" id="PS50893"/>
    </source>
</evidence>
<evidence type="ECO:0000313" key="11">
    <source>
        <dbReference type="EMBL" id="KAB1202086.1"/>
    </source>
</evidence>
<protein>
    <submittedName>
        <fullName evidence="11">Brefeldin A resistance protein</fullName>
    </submittedName>
</protein>
<feature type="transmembrane region" description="Helical" evidence="9">
    <location>
        <begin position="1447"/>
        <end position="1466"/>
    </location>
</feature>
<evidence type="ECO:0000256" key="5">
    <source>
        <dbReference type="ARBA" id="ARBA00022840"/>
    </source>
</evidence>
<dbReference type="GO" id="GO:0005886">
    <property type="term" value="C:plasma membrane"/>
    <property type="evidence" value="ECO:0007669"/>
    <property type="project" value="UniProtKB-ARBA"/>
</dbReference>
<evidence type="ECO:0000256" key="6">
    <source>
        <dbReference type="ARBA" id="ARBA00022989"/>
    </source>
</evidence>
<sequence>MPMTPVMTPMTPTTPAKTPESSCVMTPNIQYKIENASADTARHAALRMYKSLKKHGLKDEAGKAFERDSTEVEAMKEKEGDGDRKKSTEELLGMDYMLRDGFVTYLRDLAKIIPPIPQQVVRFSGIKFTKKFEINDGYETFGNKLLGCFVGPLKTLLKRKNSTLLQVLKGVDGYIMPGSLTLLLGPPGSGKSSLLEILAGRTNGKRKSSVLEGVVKYNDKHASDIRLSRLIAYISNQLNRHIPSLTVRETLEFARDCTEGLRPENFTPQMRKFFAHALVEGQDPFLEYVLQILNLKEIEDELAGDTLSDINCQKLTTAELAVGTFSVMIYDQPVSGSDLSATYDLVDTIRTISRIRQSSAIMSLTRLSQEVFELFDRIILLSDGHVVFQGPRQDTIPYFAKLGYIKPSHMESSEFLEDILAGDGSQYIVPGATPSTLEELVDCYRASDHYKDIMRTVNQDDVKHTYWVESETGLGLSLKTPIKNHRAANPQPSRERELVVSNLSTKVRYSGGIESTGRVQVGDTITAISVNNEELLYLSVGPQKIQHKRTSHAYSVLKEARGHVHLQVERYKEKDDDYQVQWTQFQRPFVQTWWHSTKTLTNRQIKITKRLHAMIKLRLFQAIVLGIFAGTLFYKLGGQYDQHKMNSVRSLGFVSTTSILLLSMVQLPLYMLQRPIFYKHRTQRFFRASSYAVAHSIVNLPQSFIEALAYTLCVYFLAGLSTAGWGRPLFEFLILLFFIAYFGSSVFFFISAISSTPEVGSALAGLFASVFLLFSGFVIYPSNIPTYWKWLVYVNPLHWANVSFCRIQFYNGYTNPCSNYLGQLPFCEHFPSMTVGRAYLIEDELSEDAKILWLPYAVLLGWIVIANLLSVIGLQKIEFTEISQSLPRLNKSPRLRNYKKDKECEFQSTNFNNIQSDNLGASIFFGGQYSNSRYVRMNGNGNVEKWIEEFRIDLEREGLHIPFKQVTLLFEYLSFTRFDKGTKESKPVFNKITGYAKPQTMLALLGGNQTTNATLLKCLAGRVPVTGSLSGNLQANGSGPGTTAFSRLMGYVEKLDAHQPYLSVRESLHFSAALRLGQEISTTSRRIHVELVLNQLGLLPYSNELIGSLHNATGQIFEIAKKITIAVELAANPSILLLEEPISGLDTAGTLNILNILSQVSHSGRIIIATLTYPNARTLSFFDLAIILTREGHQAYFGPVGSKCNNLLDYFKSTPKAPHYSRRETPVRFVMGALGLGIKKRDNPPIDFAEIYHASSLHEMNIKEIRSIKKMIRNSRRSYASSTYPAPYSQQAILVLLRTQRFLWRNVGYTYGRLTECVMLGLLMGSLYFHIEYKDIYGADSRALYIYMQAILIGAISANNIIPQIGTDRLVYFREKRARMYLPIFYPMSWAVGEIPYFVIATLAVVGIGNGMAGIGTQTPLEFMTYWTALFLFTLCLNYLGMMITFLAPVPTLAAFAVSILTSMWISNSGVEVVLSDIKFYRWMYWINPFQYAMNVMTSISFYCNTKGCGSQCRCPRLPDGSYVWDRFATLRSLSYERIDMDMLILLSMCVLFASLACVFFVVLKHN</sequence>
<keyword evidence="4" id="KW-0547">Nucleotide-binding</keyword>
<feature type="transmembrane region" description="Helical" evidence="9">
    <location>
        <begin position="853"/>
        <end position="874"/>
    </location>
</feature>
<reference evidence="11 12" key="1">
    <citation type="journal article" date="2019" name="Plant Biotechnol. J.">
        <title>The red bayberry genome and genetic basis of sex determination.</title>
        <authorList>
            <person name="Jia H.M."/>
            <person name="Jia H.J."/>
            <person name="Cai Q.L."/>
            <person name="Wang Y."/>
            <person name="Zhao H.B."/>
            <person name="Yang W.F."/>
            <person name="Wang G.Y."/>
            <person name="Li Y.H."/>
            <person name="Zhan D.L."/>
            <person name="Shen Y.T."/>
            <person name="Niu Q.F."/>
            <person name="Chang L."/>
            <person name="Qiu J."/>
            <person name="Zhao L."/>
            <person name="Xie H.B."/>
            <person name="Fu W.Y."/>
            <person name="Jin J."/>
            <person name="Li X.W."/>
            <person name="Jiao Y."/>
            <person name="Zhou C.C."/>
            <person name="Tu T."/>
            <person name="Chai C.Y."/>
            <person name="Gao J.L."/>
            <person name="Fan L.J."/>
            <person name="van de Weg E."/>
            <person name="Wang J.Y."/>
            <person name="Gao Z.S."/>
        </authorList>
    </citation>
    <scope>NUCLEOTIDE SEQUENCE [LARGE SCALE GENOMIC DNA]</scope>
    <source>
        <tissue evidence="11">Leaves</tissue>
    </source>
</reference>
<evidence type="ECO:0000256" key="8">
    <source>
        <dbReference type="SAM" id="MobiDB-lite"/>
    </source>
</evidence>
<keyword evidence="6 9" id="KW-1133">Transmembrane helix</keyword>
<comment type="subcellular location">
    <subcellularLocation>
        <location evidence="1">Membrane</location>
        <topology evidence="1">Multi-pass membrane protein</topology>
    </subcellularLocation>
</comment>
<feature type="transmembrane region" description="Helical" evidence="9">
    <location>
        <begin position="1543"/>
        <end position="1564"/>
    </location>
</feature>
<feature type="transmembrane region" description="Helical" evidence="9">
    <location>
        <begin position="1311"/>
        <end position="1331"/>
    </location>
</feature>
<proteinExistence type="predicted"/>
<dbReference type="GO" id="GO:0140359">
    <property type="term" value="F:ABC-type transporter activity"/>
    <property type="evidence" value="ECO:0007669"/>
    <property type="project" value="InterPro"/>
</dbReference>
<dbReference type="Pfam" id="PF01061">
    <property type="entry name" value="ABC2_membrane"/>
    <property type="match status" value="2"/>
</dbReference>
<comment type="caution">
    <text evidence="11">The sequence shown here is derived from an EMBL/GenBank/DDBJ whole genome shotgun (WGS) entry which is preliminary data.</text>
</comment>
<keyword evidence="5" id="KW-0067">ATP-binding</keyword>
<dbReference type="InterPro" id="IPR027417">
    <property type="entry name" value="P-loop_NTPase"/>
</dbReference>
<dbReference type="Proteomes" id="UP000516437">
    <property type="component" value="Chromosome 8"/>
</dbReference>
<evidence type="ECO:0000256" key="7">
    <source>
        <dbReference type="ARBA" id="ARBA00023136"/>
    </source>
</evidence>